<dbReference type="Gene3D" id="3.40.50.300">
    <property type="entry name" value="P-loop containing nucleotide triphosphate hydrolases"/>
    <property type="match status" value="1"/>
</dbReference>
<evidence type="ECO:0000256" key="2">
    <source>
        <dbReference type="ARBA" id="ARBA00022741"/>
    </source>
</evidence>
<dbReference type="SUPFAM" id="SSF52540">
    <property type="entry name" value="P-loop containing nucleoside triphosphate hydrolases"/>
    <property type="match status" value="1"/>
</dbReference>
<evidence type="ECO:0000256" key="3">
    <source>
        <dbReference type="ARBA" id="ARBA00022840"/>
    </source>
</evidence>
<evidence type="ECO:0000313" key="6">
    <source>
        <dbReference type="Proteomes" id="UP000268529"/>
    </source>
</evidence>
<dbReference type="AlphaFoldDB" id="A0AAX3FHX4"/>
<dbReference type="Pfam" id="PF00437">
    <property type="entry name" value="T2SSE"/>
    <property type="match status" value="1"/>
</dbReference>
<reference evidence="5 6" key="1">
    <citation type="submission" date="2018-12" db="EMBL/GenBank/DDBJ databases">
        <authorList>
            <consortium name="Pathogen Informatics"/>
        </authorList>
    </citation>
    <scope>NUCLEOTIDE SEQUENCE [LARGE SCALE GENOMIC DNA]</scope>
    <source>
        <strain evidence="5 6">NCTC8529</strain>
    </source>
</reference>
<dbReference type="EMBL" id="LR134310">
    <property type="protein sequence ID" value="VEE89483.1"/>
    <property type="molecule type" value="Genomic_DNA"/>
</dbReference>
<evidence type="ECO:0000313" key="5">
    <source>
        <dbReference type="EMBL" id="VEE89483.1"/>
    </source>
</evidence>
<organism evidence="5 6">
    <name type="scientific">Actinobacillus equuli</name>
    <dbReference type="NCBI Taxonomy" id="718"/>
    <lineage>
        <taxon>Bacteria</taxon>
        <taxon>Pseudomonadati</taxon>
        <taxon>Pseudomonadota</taxon>
        <taxon>Gammaproteobacteria</taxon>
        <taxon>Pasteurellales</taxon>
        <taxon>Pasteurellaceae</taxon>
        <taxon>Actinobacillus</taxon>
    </lineage>
</organism>
<keyword evidence="3" id="KW-0067">ATP-binding</keyword>
<dbReference type="GO" id="GO:0005886">
    <property type="term" value="C:plasma membrane"/>
    <property type="evidence" value="ECO:0007669"/>
    <property type="project" value="TreeGrafter"/>
</dbReference>
<dbReference type="PANTHER" id="PTHR30258">
    <property type="entry name" value="TYPE II SECRETION SYSTEM PROTEIN GSPE-RELATED"/>
    <property type="match status" value="1"/>
</dbReference>
<accession>A0AAX3FHX4</accession>
<name>A0AAX3FHX4_ACTEU</name>
<dbReference type="GO" id="GO:0016887">
    <property type="term" value="F:ATP hydrolysis activity"/>
    <property type="evidence" value="ECO:0007669"/>
    <property type="project" value="TreeGrafter"/>
</dbReference>
<comment type="similarity">
    <text evidence="1">Belongs to the GSP E family.</text>
</comment>
<protein>
    <submittedName>
        <fullName evidence="5">Fimbrial biogenesis protein</fullName>
    </submittedName>
</protein>
<dbReference type="Proteomes" id="UP000268529">
    <property type="component" value="Chromosome"/>
</dbReference>
<proteinExistence type="inferred from homology"/>
<dbReference type="GO" id="GO:0005524">
    <property type="term" value="F:ATP binding"/>
    <property type="evidence" value="ECO:0007669"/>
    <property type="project" value="UniProtKB-KW"/>
</dbReference>
<gene>
    <name evidence="5" type="primary">gspE</name>
    <name evidence="5" type="ORF">NCTC8529_00306</name>
</gene>
<evidence type="ECO:0000259" key="4">
    <source>
        <dbReference type="Pfam" id="PF00437"/>
    </source>
</evidence>
<keyword evidence="2" id="KW-0547">Nucleotide-binding</keyword>
<dbReference type="InterPro" id="IPR027417">
    <property type="entry name" value="P-loop_NTPase"/>
</dbReference>
<sequence>MLGEIRDQESAEIALRAAQTGHLVLSTLHTNDAPSAIERLLQLGIKEYEIKNSLQLIIAQRLLRKRCPQCGGKGCDNCYHGYKGRTGIYQLLTKQGKFFEKSTAYLDYDSLRASAEQKLAANITTVDEVKRVLGDG</sequence>
<feature type="domain" description="Bacterial type II secretion system protein E" evidence="4">
    <location>
        <begin position="1"/>
        <end position="131"/>
    </location>
</feature>
<dbReference type="PANTHER" id="PTHR30258:SF1">
    <property type="entry name" value="PROTEIN TRANSPORT PROTEIN HOFB HOMOLOG"/>
    <property type="match status" value="1"/>
</dbReference>
<dbReference type="InterPro" id="IPR001482">
    <property type="entry name" value="T2SS/T4SS_dom"/>
</dbReference>
<evidence type="ECO:0000256" key="1">
    <source>
        <dbReference type="ARBA" id="ARBA00006611"/>
    </source>
</evidence>